<evidence type="ECO:0000256" key="1">
    <source>
        <dbReference type="SAM" id="MobiDB-lite"/>
    </source>
</evidence>
<evidence type="ECO:0000313" key="2">
    <source>
        <dbReference type="EMBL" id="AJF96989.1"/>
    </source>
</evidence>
<organism evidence="2 3">
    <name type="scientific">Pandoravirus inopinatum</name>
    <dbReference type="NCBI Taxonomy" id="1605721"/>
    <lineage>
        <taxon>Viruses</taxon>
        <taxon>Pandoravirus</taxon>
    </lineage>
</organism>
<evidence type="ECO:0000313" key="3">
    <source>
        <dbReference type="Proteomes" id="UP000202511"/>
    </source>
</evidence>
<dbReference type="Gene3D" id="1.10.510.10">
    <property type="entry name" value="Transferase(Phosphotransferase) domain 1"/>
    <property type="match status" value="1"/>
</dbReference>
<protein>
    <recommendedName>
        <fullName evidence="4">Protein kinase domain-containing protein</fullName>
    </recommendedName>
</protein>
<dbReference type="InterPro" id="IPR011009">
    <property type="entry name" value="Kinase-like_dom_sf"/>
</dbReference>
<dbReference type="GeneID" id="23461906"/>
<sequence>MHQGRHACIVMEYMALGSLHDLLANELIPDCRRRLRCASPTSGKGHALFALVGRRPPRSQAMNLLLDAKWNLKVSDFGLTPRRGRSWVAHEHGHRGHRAVDGAEILAGDHTSAGAAAATGTLTTADMIRATSMLLVSSSGNCSRRQPALCRSQPGGRRRGRAARRRTTVPFHLALCTVP</sequence>
<dbReference type="Proteomes" id="UP000202511">
    <property type="component" value="Segment"/>
</dbReference>
<dbReference type="EMBL" id="KP136319">
    <property type="protein sequence ID" value="AJF96989.1"/>
    <property type="molecule type" value="Genomic_DNA"/>
</dbReference>
<name>A0A0B5J0J2_9VIRU</name>
<dbReference type="RefSeq" id="YP_009119224.1">
    <property type="nucleotide sequence ID" value="NC_026440.1"/>
</dbReference>
<accession>A0A0B5J0J2</accession>
<dbReference type="SUPFAM" id="SSF56112">
    <property type="entry name" value="Protein kinase-like (PK-like)"/>
    <property type="match status" value="1"/>
</dbReference>
<evidence type="ECO:0008006" key="4">
    <source>
        <dbReference type="Google" id="ProtNLM"/>
    </source>
</evidence>
<proteinExistence type="predicted"/>
<reference evidence="2 3" key="1">
    <citation type="journal article" date="2015" name="Parasitol. Res.">
        <title>Viruses in close associations with free-living amoebae.</title>
        <authorList>
            <person name="Scheid P."/>
        </authorList>
    </citation>
    <scope>NUCLEOTIDE SEQUENCE [LARGE SCALE GENOMIC DNA]</scope>
    <source>
        <strain evidence="2">KlaHel</strain>
    </source>
</reference>
<dbReference type="KEGG" id="vg:23461906"/>
<feature type="region of interest" description="Disordered" evidence="1">
    <location>
        <begin position="145"/>
        <end position="164"/>
    </location>
</feature>